<name>X0XV78_9ZZZZ</name>
<evidence type="ECO:0000313" key="2">
    <source>
        <dbReference type="EMBL" id="GAG28711.1"/>
    </source>
</evidence>
<dbReference type="InterPro" id="IPR011613">
    <property type="entry name" value="GH15-like"/>
</dbReference>
<feature type="domain" description="GH15-like" evidence="1">
    <location>
        <begin position="17"/>
        <end position="238"/>
    </location>
</feature>
<dbReference type="Pfam" id="PF00723">
    <property type="entry name" value="Glyco_hydro_15"/>
    <property type="match status" value="1"/>
</dbReference>
<dbReference type="PANTHER" id="PTHR31616">
    <property type="entry name" value="TREHALASE"/>
    <property type="match status" value="1"/>
</dbReference>
<dbReference type="AlphaFoldDB" id="X0XV78"/>
<dbReference type="GO" id="GO:0005975">
    <property type="term" value="P:carbohydrate metabolic process"/>
    <property type="evidence" value="ECO:0007669"/>
    <property type="project" value="InterPro"/>
</dbReference>
<dbReference type="InterPro" id="IPR012341">
    <property type="entry name" value="6hp_glycosidase-like_sf"/>
</dbReference>
<dbReference type="Gene3D" id="1.50.10.10">
    <property type="match status" value="1"/>
</dbReference>
<accession>X0XV78</accession>
<reference evidence="2" key="1">
    <citation type="journal article" date="2014" name="Front. Microbiol.">
        <title>High frequency of phylogenetically diverse reductive dehalogenase-homologous genes in deep subseafloor sedimentary metagenomes.</title>
        <authorList>
            <person name="Kawai M."/>
            <person name="Futagami T."/>
            <person name="Toyoda A."/>
            <person name="Takaki Y."/>
            <person name="Nishi S."/>
            <person name="Hori S."/>
            <person name="Arai W."/>
            <person name="Tsubouchi T."/>
            <person name="Morono Y."/>
            <person name="Uchiyama I."/>
            <person name="Ito T."/>
            <person name="Fujiyama A."/>
            <person name="Inagaki F."/>
            <person name="Takami H."/>
        </authorList>
    </citation>
    <scope>NUCLEOTIDE SEQUENCE</scope>
    <source>
        <strain evidence="2">Expedition CK06-06</strain>
    </source>
</reference>
<gene>
    <name evidence="2" type="ORF">S01H1_73269</name>
</gene>
<protein>
    <recommendedName>
        <fullName evidence="1">GH15-like domain-containing protein</fullName>
    </recommendedName>
</protein>
<dbReference type="GO" id="GO:0004553">
    <property type="term" value="F:hydrolase activity, hydrolyzing O-glycosyl compounds"/>
    <property type="evidence" value="ECO:0007669"/>
    <property type="project" value="TreeGrafter"/>
</dbReference>
<organism evidence="2">
    <name type="scientific">marine sediment metagenome</name>
    <dbReference type="NCBI Taxonomy" id="412755"/>
    <lineage>
        <taxon>unclassified sequences</taxon>
        <taxon>metagenomes</taxon>
        <taxon>ecological metagenomes</taxon>
    </lineage>
</organism>
<dbReference type="EMBL" id="BARS01048947">
    <property type="protein sequence ID" value="GAG28711.1"/>
    <property type="molecule type" value="Genomic_DNA"/>
</dbReference>
<proteinExistence type="predicted"/>
<dbReference type="PANTHER" id="PTHR31616:SF0">
    <property type="entry name" value="GLUCAN 1,4-ALPHA-GLUCOSIDASE"/>
    <property type="match status" value="1"/>
</dbReference>
<evidence type="ECO:0000259" key="1">
    <source>
        <dbReference type="Pfam" id="PF00723"/>
    </source>
</evidence>
<dbReference type="SUPFAM" id="SSF48208">
    <property type="entry name" value="Six-hairpin glycosidases"/>
    <property type="match status" value="1"/>
</dbReference>
<sequence>FWQEWFANCCSYEGEHARKVHRSALVLKALTYAPTGAVVAAGTTSLPEWIGEGRNWDYRFTWIRDATLTLTSLVILGSLGEAAAFKGWLERTAAGRPEDLQIMYRVTGERLLAEVELDHLAGHRGSRPVRVGNGAAGQVQLDSYGQLFEAAQGFAAAGGELTASNGEFLTRLAELTVTAWRQPDQGIWEIRDEPRHFVHSKLNCWVALDRAVRMAQAGHVSGPVDRWACERDLLADWLRTEG</sequence>
<comment type="caution">
    <text evidence="2">The sequence shown here is derived from an EMBL/GenBank/DDBJ whole genome shotgun (WGS) entry which is preliminary data.</text>
</comment>
<feature type="non-terminal residue" evidence="2">
    <location>
        <position position="1"/>
    </location>
</feature>
<dbReference type="InterPro" id="IPR008928">
    <property type="entry name" value="6-hairpin_glycosidase_sf"/>
</dbReference>
<feature type="non-terminal residue" evidence="2">
    <location>
        <position position="242"/>
    </location>
</feature>